<keyword evidence="6" id="KW-0004">4Fe-4S</keyword>
<comment type="cofactor">
    <cofactor evidence="2">
        <name>pyridoxal 5'-phosphate</name>
        <dbReference type="ChEBI" id="CHEBI:597326"/>
    </cofactor>
</comment>
<dbReference type="PANTHER" id="PTHR30538:SF1">
    <property type="entry name" value="L-LYSINE 2,3-AMINOMUTASE"/>
    <property type="match status" value="1"/>
</dbReference>
<dbReference type="InterPro" id="IPR007197">
    <property type="entry name" value="rSAM"/>
</dbReference>
<dbReference type="Gene3D" id="3.20.20.70">
    <property type="entry name" value="Aldolase class I"/>
    <property type="match status" value="1"/>
</dbReference>
<evidence type="ECO:0000256" key="3">
    <source>
        <dbReference type="ARBA" id="ARBA00001966"/>
    </source>
</evidence>
<evidence type="ECO:0000256" key="10">
    <source>
        <dbReference type="ARBA" id="ARBA00023004"/>
    </source>
</evidence>
<evidence type="ECO:0000313" key="16">
    <source>
        <dbReference type="Proteomes" id="UP001548189"/>
    </source>
</evidence>
<sequence>MKNTTPIIPVSEPECQVKSWKNLLKNAITTTDALLAAVDLQANQLGYEITEDSGFSLRVPQPYIDKIKSGDPLDPLLLQVLTQKQELEEVTGYNRDPLQENNNQTPGLLHKYQGRVLLILASACAVNCRYCFRRHFPYQDQMASGDQLSQSLQYIAADTSISEVILSGGDPLMVSDRALVSLFDRLDAIPHLKRVRIHSRLPVVIPQRLTPTFVDRLSSSRLTTSMVLHINHANEIDKLLIEHLAPLRLAGIQLLNQSVLLKQVNDNLPTLKALSESLFDAGILPYYLHLLDKVAGAAHFDVSTQQAVALIQSLREQLPGYLIPRLAVEEAGKPSKTVIA</sequence>
<feature type="domain" description="Radical SAM core" evidence="14">
    <location>
        <begin position="110"/>
        <end position="322"/>
    </location>
</feature>
<evidence type="ECO:0000256" key="1">
    <source>
        <dbReference type="ARBA" id="ARBA00001352"/>
    </source>
</evidence>
<keyword evidence="11" id="KW-0411">Iron-sulfur</keyword>
<evidence type="ECO:0000256" key="8">
    <source>
        <dbReference type="ARBA" id="ARBA00022723"/>
    </source>
</evidence>
<dbReference type="SFLD" id="SFLDF00314">
    <property type="entry name" value="L-lysine_2_3-aminomutase_(yjeK"/>
    <property type="match status" value="1"/>
</dbReference>
<evidence type="ECO:0000256" key="2">
    <source>
        <dbReference type="ARBA" id="ARBA00001933"/>
    </source>
</evidence>
<dbReference type="SUPFAM" id="SSF102114">
    <property type="entry name" value="Radical SAM enzymes"/>
    <property type="match status" value="1"/>
</dbReference>
<evidence type="ECO:0000256" key="5">
    <source>
        <dbReference type="ARBA" id="ARBA00022363"/>
    </source>
</evidence>
<keyword evidence="7" id="KW-0949">S-adenosyl-L-methionine</keyword>
<comment type="catalytic activity">
    <reaction evidence="1">
        <text>L-lysine = D-beta-lysine</text>
        <dbReference type="Rhea" id="RHEA:44148"/>
        <dbReference type="ChEBI" id="CHEBI:32551"/>
        <dbReference type="ChEBI" id="CHEBI:84138"/>
    </reaction>
</comment>
<evidence type="ECO:0000256" key="7">
    <source>
        <dbReference type="ARBA" id="ARBA00022691"/>
    </source>
</evidence>
<dbReference type="NCBIfam" id="TIGR03821">
    <property type="entry name" value="EFP_modif_epmB"/>
    <property type="match status" value="1"/>
</dbReference>
<keyword evidence="8" id="KW-0479">Metal-binding</keyword>
<dbReference type="SFLD" id="SFLDG01070">
    <property type="entry name" value="PLP-dependent"/>
    <property type="match status" value="1"/>
</dbReference>
<proteinExistence type="inferred from homology"/>
<comment type="cofactor">
    <cofactor evidence="3">
        <name>[4Fe-4S] cluster</name>
        <dbReference type="ChEBI" id="CHEBI:49883"/>
    </cofactor>
</comment>
<dbReference type="CDD" id="cd01335">
    <property type="entry name" value="Radical_SAM"/>
    <property type="match status" value="1"/>
</dbReference>
<dbReference type="InterPro" id="IPR022462">
    <property type="entry name" value="EpmB"/>
</dbReference>
<reference evidence="15 16" key="1">
    <citation type="submission" date="2024-06" db="EMBL/GenBank/DDBJ databases">
        <authorList>
            <person name="Li F."/>
        </authorList>
    </citation>
    <scope>NUCLEOTIDE SEQUENCE [LARGE SCALE GENOMIC DNA]</scope>
    <source>
        <strain evidence="15 16">GXAS 311</strain>
    </source>
</reference>
<evidence type="ECO:0000256" key="4">
    <source>
        <dbReference type="ARBA" id="ARBA00008703"/>
    </source>
</evidence>
<evidence type="ECO:0000313" key="15">
    <source>
        <dbReference type="EMBL" id="MET1256621.1"/>
    </source>
</evidence>
<evidence type="ECO:0000256" key="13">
    <source>
        <dbReference type="ARBA" id="ARBA00030756"/>
    </source>
</evidence>
<keyword evidence="9" id="KW-0663">Pyridoxal phosphate</keyword>
<evidence type="ECO:0000259" key="14">
    <source>
        <dbReference type="PROSITE" id="PS51918"/>
    </source>
</evidence>
<dbReference type="Pfam" id="PF13353">
    <property type="entry name" value="Fer4_12"/>
    <property type="match status" value="1"/>
</dbReference>
<evidence type="ECO:0000256" key="9">
    <source>
        <dbReference type="ARBA" id="ARBA00022898"/>
    </source>
</evidence>
<dbReference type="InterPro" id="IPR003739">
    <property type="entry name" value="Lys_aminomutase/Glu_NH3_mut"/>
</dbReference>
<dbReference type="RefSeq" id="WP_353897205.1">
    <property type="nucleotide sequence ID" value="NZ_JBEVCJ010000024.1"/>
</dbReference>
<dbReference type="InterPro" id="IPR058240">
    <property type="entry name" value="rSAM_sf"/>
</dbReference>
<comment type="caution">
    <text evidence="15">The sequence shown here is derived from an EMBL/GenBank/DDBJ whole genome shotgun (WGS) entry which is preliminary data.</text>
</comment>
<dbReference type="PIRSF" id="PIRSF004911">
    <property type="entry name" value="DUF160"/>
    <property type="match status" value="1"/>
</dbReference>
<dbReference type="SFLD" id="SFLDS00029">
    <property type="entry name" value="Radical_SAM"/>
    <property type="match status" value="1"/>
</dbReference>
<accession>A0ABV2BXH5</accession>
<dbReference type="PANTHER" id="PTHR30538">
    <property type="entry name" value="LYSINE 2,3-AMINOMUTASE-RELATED"/>
    <property type="match status" value="1"/>
</dbReference>
<dbReference type="EMBL" id="JBEVCJ010000024">
    <property type="protein sequence ID" value="MET1256621.1"/>
    <property type="molecule type" value="Genomic_DNA"/>
</dbReference>
<keyword evidence="16" id="KW-1185">Reference proteome</keyword>
<dbReference type="InterPro" id="IPR013785">
    <property type="entry name" value="Aldolase_TIM"/>
</dbReference>
<evidence type="ECO:0000256" key="12">
    <source>
        <dbReference type="ARBA" id="ARBA00023235"/>
    </source>
</evidence>
<evidence type="ECO:0000256" key="6">
    <source>
        <dbReference type="ARBA" id="ARBA00022485"/>
    </source>
</evidence>
<comment type="similarity">
    <text evidence="4">Belongs to the radical SAM superfamily. KamA family.</text>
</comment>
<organism evidence="15 16">
    <name type="scientific">Aliikangiella maris</name>
    <dbReference type="NCBI Taxonomy" id="3162458"/>
    <lineage>
        <taxon>Bacteria</taxon>
        <taxon>Pseudomonadati</taxon>
        <taxon>Pseudomonadota</taxon>
        <taxon>Gammaproteobacteria</taxon>
        <taxon>Oceanospirillales</taxon>
        <taxon>Pleioneaceae</taxon>
        <taxon>Aliikangiella</taxon>
    </lineage>
</organism>
<keyword evidence="12" id="KW-0413">Isomerase</keyword>
<name>A0ABV2BXH5_9GAMM</name>
<gene>
    <name evidence="15" type="primary">epmB</name>
    <name evidence="15" type="ORF">ABVT43_15885</name>
</gene>
<keyword evidence="10" id="KW-0408">Iron</keyword>
<evidence type="ECO:0000256" key="11">
    <source>
        <dbReference type="ARBA" id="ARBA00023014"/>
    </source>
</evidence>
<dbReference type="Proteomes" id="UP001548189">
    <property type="component" value="Unassembled WGS sequence"/>
</dbReference>
<protein>
    <recommendedName>
        <fullName evidence="5">L-lysine 2,3-aminomutase</fullName>
    </recommendedName>
    <alternativeName>
        <fullName evidence="13">EF-P post-translational modification enzyme B</fullName>
    </alternativeName>
</protein>
<dbReference type="PROSITE" id="PS51918">
    <property type="entry name" value="RADICAL_SAM"/>
    <property type="match status" value="1"/>
</dbReference>
<dbReference type="NCBIfam" id="TIGR00238">
    <property type="entry name" value="KamA family radical SAM protein"/>
    <property type="match status" value="1"/>
</dbReference>